<evidence type="ECO:0000256" key="1">
    <source>
        <dbReference type="ARBA" id="ARBA00005771"/>
    </source>
</evidence>
<dbReference type="SUPFAM" id="SSF52540">
    <property type="entry name" value="P-loop containing nucleoside triphosphate hydrolases"/>
    <property type="match status" value="1"/>
</dbReference>
<evidence type="ECO:0000313" key="4">
    <source>
        <dbReference type="EMBL" id="HAE51317.1"/>
    </source>
</evidence>
<evidence type="ECO:0000259" key="3">
    <source>
        <dbReference type="Pfam" id="PF00685"/>
    </source>
</evidence>
<dbReference type="Proteomes" id="UP000257706">
    <property type="component" value="Unassembled WGS sequence"/>
</dbReference>
<accession>A0A3B9IVE1</accession>
<organism evidence="4 5">
    <name type="scientific">Tistrella mobilis</name>
    <dbReference type="NCBI Taxonomy" id="171437"/>
    <lineage>
        <taxon>Bacteria</taxon>
        <taxon>Pseudomonadati</taxon>
        <taxon>Pseudomonadota</taxon>
        <taxon>Alphaproteobacteria</taxon>
        <taxon>Geminicoccales</taxon>
        <taxon>Geminicoccaceae</taxon>
        <taxon>Tistrella</taxon>
    </lineage>
</organism>
<keyword evidence="2 4" id="KW-0808">Transferase</keyword>
<sequence>MTAALVLIASYPKSGNTWTRLVLDHLIRRARAPISINDIETGLYVQRRMIFDRFGPVEASDLTVTEIDRYWPEVFRSLVKGQPADAPLVLKTHEAARRTDAGAWLYPPEIVRGVIHLVRHPFDVAASYAHHRGWTIDDTIRALLDPAHRIGGDMDRLQLPMPETVGSWAGHTASWTADDLPWPVISLRYEDLRADATRGFTRAAALAGLTEDAGLIARAVGFCRFDRLQAEEGEAGFRERPAASPAFFRAGRSGIGWPDADPALLGELADRSAEMMQRFGYRADGGWEG</sequence>
<evidence type="ECO:0000313" key="5">
    <source>
        <dbReference type="Proteomes" id="UP000257706"/>
    </source>
</evidence>
<name>A0A3B9IVE1_9PROT</name>
<protein>
    <submittedName>
        <fullName evidence="4">Sulfotransferase</fullName>
    </submittedName>
</protein>
<dbReference type="InterPro" id="IPR000863">
    <property type="entry name" value="Sulfotransferase_dom"/>
</dbReference>
<comment type="caution">
    <text evidence="4">The sequence shown here is derived from an EMBL/GenBank/DDBJ whole genome shotgun (WGS) entry which is preliminary data.</text>
</comment>
<reference evidence="4 5" key="1">
    <citation type="journal article" date="2018" name="Nat. Biotechnol.">
        <title>A standardized bacterial taxonomy based on genome phylogeny substantially revises the tree of life.</title>
        <authorList>
            <person name="Parks D.H."/>
            <person name="Chuvochina M."/>
            <person name="Waite D.W."/>
            <person name="Rinke C."/>
            <person name="Skarshewski A."/>
            <person name="Chaumeil P.A."/>
            <person name="Hugenholtz P."/>
        </authorList>
    </citation>
    <scope>NUCLEOTIDE SEQUENCE [LARGE SCALE GENOMIC DNA]</scope>
    <source>
        <strain evidence="4">UBA8739</strain>
    </source>
</reference>
<proteinExistence type="inferred from homology"/>
<dbReference type="AlphaFoldDB" id="A0A3B9IVE1"/>
<evidence type="ECO:0000256" key="2">
    <source>
        <dbReference type="ARBA" id="ARBA00022679"/>
    </source>
</evidence>
<dbReference type="Gene3D" id="3.40.50.300">
    <property type="entry name" value="P-loop containing nucleotide triphosphate hydrolases"/>
    <property type="match status" value="1"/>
</dbReference>
<dbReference type="GO" id="GO:0008146">
    <property type="term" value="F:sulfotransferase activity"/>
    <property type="evidence" value="ECO:0007669"/>
    <property type="project" value="InterPro"/>
</dbReference>
<dbReference type="InterPro" id="IPR027417">
    <property type="entry name" value="P-loop_NTPase"/>
</dbReference>
<gene>
    <name evidence="4" type="ORF">DCK97_28290</name>
</gene>
<feature type="domain" description="Sulfotransferase" evidence="3">
    <location>
        <begin position="6"/>
        <end position="232"/>
    </location>
</feature>
<dbReference type="Pfam" id="PF00685">
    <property type="entry name" value="Sulfotransfer_1"/>
    <property type="match status" value="1"/>
</dbReference>
<comment type="similarity">
    <text evidence="1">Belongs to the sulfotransferase 1 family.</text>
</comment>
<dbReference type="PANTHER" id="PTHR11783">
    <property type="entry name" value="SULFOTRANSFERASE SULT"/>
    <property type="match status" value="1"/>
</dbReference>
<dbReference type="EMBL" id="DMAI01000469">
    <property type="protein sequence ID" value="HAE51317.1"/>
    <property type="molecule type" value="Genomic_DNA"/>
</dbReference>